<dbReference type="SUPFAM" id="SSF53092">
    <property type="entry name" value="Creatinase/prolidase N-terminal domain"/>
    <property type="match status" value="1"/>
</dbReference>
<gene>
    <name evidence="3" type="ORF">HMPREF3293_01658</name>
</gene>
<proteinExistence type="predicted"/>
<dbReference type="EMBL" id="LSZW01000061">
    <property type="protein sequence ID" value="KXK65444.1"/>
    <property type="molecule type" value="Genomic_DNA"/>
</dbReference>
<dbReference type="PANTHER" id="PTHR46112">
    <property type="entry name" value="AMINOPEPTIDASE"/>
    <property type="match status" value="1"/>
</dbReference>
<dbReference type="SUPFAM" id="SSF55920">
    <property type="entry name" value="Creatinase/aminopeptidase"/>
    <property type="match status" value="1"/>
</dbReference>
<evidence type="ECO:0000313" key="3">
    <source>
        <dbReference type="EMBL" id="KXK65444.1"/>
    </source>
</evidence>
<dbReference type="AlphaFoldDB" id="A0A136Q4C1"/>
<dbReference type="InterPro" id="IPR000587">
    <property type="entry name" value="Creatinase_N"/>
</dbReference>
<dbReference type="InterPro" id="IPR036005">
    <property type="entry name" value="Creatinase/aminopeptidase-like"/>
</dbReference>
<dbReference type="InterPro" id="IPR000994">
    <property type="entry name" value="Pept_M24"/>
</dbReference>
<dbReference type="InterPro" id="IPR029149">
    <property type="entry name" value="Creatin/AminoP/Spt16_N"/>
</dbReference>
<feature type="domain" description="Peptidase M24" evidence="1">
    <location>
        <begin position="222"/>
        <end position="429"/>
    </location>
</feature>
<comment type="caution">
    <text evidence="3">The sequence shown here is derived from an EMBL/GenBank/DDBJ whole genome shotgun (WGS) entry which is preliminary data.</text>
</comment>
<dbReference type="Gene3D" id="3.40.350.10">
    <property type="entry name" value="Creatinase/prolidase N-terminal domain"/>
    <property type="match status" value="1"/>
</dbReference>
<evidence type="ECO:0000259" key="2">
    <source>
        <dbReference type="Pfam" id="PF01321"/>
    </source>
</evidence>
<dbReference type="Gene3D" id="3.90.230.10">
    <property type="entry name" value="Creatinase/methionine aminopeptidase superfamily"/>
    <property type="match status" value="1"/>
</dbReference>
<reference evidence="3 4" key="1">
    <citation type="submission" date="2016-02" db="EMBL/GenBank/DDBJ databases">
        <authorList>
            <person name="Wen L."/>
            <person name="He K."/>
            <person name="Yang H."/>
        </authorList>
    </citation>
    <scope>NUCLEOTIDE SEQUENCE [LARGE SCALE GENOMIC DNA]</scope>
    <source>
        <strain evidence="3 4">DSM 22607</strain>
    </source>
</reference>
<dbReference type="Proteomes" id="UP000070366">
    <property type="component" value="Unassembled WGS sequence"/>
</dbReference>
<dbReference type="Pfam" id="PF01321">
    <property type="entry name" value="Creatinase_N"/>
    <property type="match status" value="1"/>
</dbReference>
<sequence>MHPGTAPPERKGENRFCQTICIEQTIIKKNLTGGKQMIAKKTRDMLPAKFEQLINESIWDGFGETITGAEYKARTEKVKGKIEEEGWDAMLVFGDCYRMSNIRWLVNYRTIDGVYPQPEIVFLAPGADPVFFLPDSQIRSAHEESAMKYMGDDIREIRGELSRFLADYNAKKPLKKVALCGYTYCDLEIWDEIKKGIPDADIKQSQMIEYYKSIKTEKELRTMRRAGRVADIGAQMLYDVMEDGITEKEAQSLVYAAMFASGAHSIAFDIMVQTADNLLSLFKRPTDTKITRGNIVMMDHGCRINDYCSDSARTYVFGDVQKEKVELLEKLNRVFETGLEQICAGMTGREADAVIRAAADKEGITQFIVSPSEGRLGPHGTGMDPEEAMPIIGPDSDDVLVEGQTFAYELSAIDENLTGVRTEDPIVVHKDGMEPLTNFPRFSYKP</sequence>
<feature type="domain" description="Creatinase N-terminal" evidence="2">
    <location>
        <begin position="74"/>
        <end position="203"/>
    </location>
</feature>
<evidence type="ECO:0000313" key="4">
    <source>
        <dbReference type="Proteomes" id="UP000070366"/>
    </source>
</evidence>
<dbReference type="STRING" id="626937.HMPREF3293_01658"/>
<evidence type="ECO:0000259" key="1">
    <source>
        <dbReference type="Pfam" id="PF00557"/>
    </source>
</evidence>
<dbReference type="InterPro" id="IPR050659">
    <property type="entry name" value="Peptidase_M24B"/>
</dbReference>
<dbReference type="PANTHER" id="PTHR46112:SF2">
    <property type="entry name" value="XAA-PRO AMINOPEPTIDASE P-RELATED"/>
    <property type="match status" value="1"/>
</dbReference>
<keyword evidence="4" id="KW-1185">Reference proteome</keyword>
<name>A0A136Q4C1_9FIRM</name>
<organism evidence="3 4">
    <name type="scientific">Christensenella minuta</name>
    <dbReference type="NCBI Taxonomy" id="626937"/>
    <lineage>
        <taxon>Bacteria</taxon>
        <taxon>Bacillati</taxon>
        <taxon>Bacillota</taxon>
        <taxon>Clostridia</taxon>
        <taxon>Christensenellales</taxon>
        <taxon>Christensenellaceae</taxon>
        <taxon>Christensenella</taxon>
    </lineage>
</organism>
<dbReference type="Pfam" id="PF00557">
    <property type="entry name" value="Peptidase_M24"/>
    <property type="match status" value="1"/>
</dbReference>
<protein>
    <submittedName>
        <fullName evidence="3">Peptidase, M24 family</fullName>
    </submittedName>
</protein>
<accession>A0A136Q4C1</accession>